<proteinExistence type="predicted"/>
<feature type="compositionally biased region" description="Basic and acidic residues" evidence="1">
    <location>
        <begin position="453"/>
        <end position="476"/>
    </location>
</feature>
<sequence length="1471" mass="161473">MTYQLSRLRLANVGDRAARFTDLTLDVSSGADGSSEPVDSILWLRNGGGKSSLLSLFFALLLPLRKDFMGRSVKRYLEDYIASGDTSHTVAEWVAQSDDSLLPPPRLITGAVYEWIDRRKPVDPDRDREKLRGWYYSFFEVPGVLDLDRLPVHDESGRPRPMSEFVRLLREAAASRPQQFSFAITDQRGLWTETLISRNLDPTLFGYQKEMNHSEGGVAELFNFPSTDKFIDFLIDLTVDSAQPELVAANLRKVIDVLGRKPDLLVDRNFCAEMSGKLDTLAERHDLTKEADREAGEARQAAALLAAAFQSAASAQETDRDWFAGEAKRLRGEAHRLDSERGRLNDVANELLRIAATYRLAAATKAADEAESAATATKNDDLAWEAVGPLAERAEAEDQARSVRRQMTEAERETAPLRKARDDAAAVLKARYAALAADERTAEEQKTSAAETARSHAETEEERVRANRELSAKAEERADNLRLQMASIDEAIETATDQGDLPDREAVPAEVLGDSRAAKNEADQLLEEVRERRANRPALRNSLSEQRRALATERAARNAERDQLVSDHEKLSARANMLATNARFAELMELSEDGRLDLWAEAANLRAALTHAVSTAESVIVETRVDAADDDRALDGLRTDAFLPTTRDAQRVAEAIAGEVAARPGWELLRDLVTEPARADALRNAIVAELAAGVVVADADLGQARLALEKQGCRSIAHVTVCTATQMQQALNAAAPEWSAVASDPALYDPAAAEHARAERERRRHEQERRIAELHQQAQADRTLLEVLESLLRDCPTGYLHTLEIRTEECRQAIDMIDDTDATLGSQIDELEAHDLTDAATEQRLSGKLNLLAGRIERLTALVAKVSTLPELERDVEQRDRDVRAYTRVADEATTRANECRRTERAAEREAAEHRSNKERYEREGRAISMLDADREDVATPVDDPLSVLTSRFNDLDTQWHTVAAQSVLAERLAGLVSRGVRAEQALAGYPEAIRERAASLLETGDGQDPERRAIARRRSRAEADQAQQGLSRAMLQLEQARKEVTERTPRDRLRHAQLDVEPAGEAEARELAALQAATATDMSGQVTALNREADDAVSAASEADTAAQVLAQRAHRLTDAAAPADVVDGVAAFDGDDARAESETRAVLGRLASATEIVTAARIRTNEAIDAVRRLASEGRFSGIPDAIRDRFTSDDPVTLGERAAARADEMRARRTTIDGQLADIGRDQRLVVVEIAALVQDVLATLESAHRHSKLPGTLGGWADQHFLRIRFARPSSEEDLHARIDAVVDRIVVEKSKPEGFALLKRCVHEAVAPRGFTVKVLKPNSDLAVEPVDVTRLGKFSGGEKLTVCVALYCTLARLRAVNRGRGRAALGGTLVLDNPLGTASHVALLRLQREVAAAHGVQLVYTTGVEDLGAVGQFPNVLRMRNAPGALRTRRYVVLEERFGSAVEGITGVRLTRDETTDGAAS</sequence>
<accession>A0ABR9LNF0</accession>
<evidence type="ECO:0000313" key="2">
    <source>
        <dbReference type="EMBL" id="MBE1582184.1"/>
    </source>
</evidence>
<evidence type="ECO:0000256" key="1">
    <source>
        <dbReference type="SAM" id="MobiDB-lite"/>
    </source>
</evidence>
<gene>
    <name evidence="2" type="ORF">H4W80_000442</name>
</gene>
<dbReference type="Proteomes" id="UP000633509">
    <property type="component" value="Unassembled WGS sequence"/>
</dbReference>
<protein>
    <recommendedName>
        <fullName evidence="4">Chromosome partition protein Smc</fullName>
    </recommendedName>
</protein>
<feature type="compositionally biased region" description="Basic and acidic residues" evidence="1">
    <location>
        <begin position="437"/>
        <end position="446"/>
    </location>
</feature>
<name>A0ABR9LNF0_9ACTN</name>
<dbReference type="EMBL" id="JADBEK010000001">
    <property type="protein sequence ID" value="MBE1582184.1"/>
    <property type="molecule type" value="Genomic_DNA"/>
</dbReference>
<keyword evidence="3" id="KW-1185">Reference proteome</keyword>
<dbReference type="RefSeq" id="WP_192783514.1">
    <property type="nucleotide sequence ID" value="NZ_JADBEK010000001.1"/>
</dbReference>
<organism evidence="2 3">
    <name type="scientific">Nonomuraea angiospora</name>
    <dbReference type="NCBI Taxonomy" id="46172"/>
    <lineage>
        <taxon>Bacteria</taxon>
        <taxon>Bacillati</taxon>
        <taxon>Actinomycetota</taxon>
        <taxon>Actinomycetes</taxon>
        <taxon>Streptosporangiales</taxon>
        <taxon>Streptosporangiaceae</taxon>
        <taxon>Nonomuraea</taxon>
    </lineage>
</organism>
<evidence type="ECO:0000313" key="3">
    <source>
        <dbReference type="Proteomes" id="UP000633509"/>
    </source>
</evidence>
<evidence type="ECO:0008006" key="4">
    <source>
        <dbReference type="Google" id="ProtNLM"/>
    </source>
</evidence>
<comment type="caution">
    <text evidence="2">The sequence shown here is derived from an EMBL/GenBank/DDBJ whole genome shotgun (WGS) entry which is preliminary data.</text>
</comment>
<feature type="region of interest" description="Disordered" evidence="1">
    <location>
        <begin position="903"/>
        <end position="923"/>
    </location>
</feature>
<feature type="region of interest" description="Disordered" evidence="1">
    <location>
        <begin position="393"/>
        <end position="418"/>
    </location>
</feature>
<feature type="region of interest" description="Disordered" evidence="1">
    <location>
        <begin position="437"/>
        <end position="476"/>
    </location>
</feature>
<reference evidence="2 3" key="1">
    <citation type="submission" date="2020-10" db="EMBL/GenBank/DDBJ databases">
        <title>Sequencing the genomes of 1000 actinobacteria strains.</title>
        <authorList>
            <person name="Klenk H.-P."/>
        </authorList>
    </citation>
    <scope>NUCLEOTIDE SEQUENCE [LARGE SCALE GENOMIC DNA]</scope>
    <source>
        <strain evidence="2 3">DSM 43173</strain>
    </source>
</reference>